<dbReference type="EMBL" id="JACDXP010000004">
    <property type="protein sequence ID" value="KAF6525790.1"/>
    <property type="molecule type" value="Genomic_DNA"/>
</dbReference>
<feature type="coiled-coil region" evidence="1">
    <location>
        <begin position="284"/>
        <end position="363"/>
    </location>
</feature>
<keyword evidence="1" id="KW-0175">Coiled coil</keyword>
<feature type="compositionally biased region" description="Pro residues" evidence="2">
    <location>
        <begin position="240"/>
        <end position="254"/>
    </location>
</feature>
<evidence type="ECO:0000256" key="2">
    <source>
        <dbReference type="SAM" id="MobiDB-lite"/>
    </source>
</evidence>
<reference evidence="3" key="1">
    <citation type="journal article" date="2020" name="bioRxiv">
        <title>A chromosome-scale genome assembly for the Fusarium oxysporum strain Fo5176 to establish a model Arabidopsis-fungal pathosystem.</title>
        <authorList>
            <person name="Fokkens L."/>
            <person name="Guo L."/>
            <person name="Dora S."/>
            <person name="Wang B."/>
            <person name="Ye K."/>
            <person name="Sanchez-Rodriguez C."/>
            <person name="Croll D."/>
        </authorList>
    </citation>
    <scope>NUCLEOTIDE SEQUENCE [LARGE SCALE GENOMIC DNA]</scope>
    <source>
        <strain evidence="3">Fo5176</strain>
    </source>
</reference>
<evidence type="ECO:0000256" key="1">
    <source>
        <dbReference type="SAM" id="Coils"/>
    </source>
</evidence>
<comment type="caution">
    <text evidence="3">The sequence shown here is derived from an EMBL/GenBank/DDBJ whole genome shotgun (WGS) entry which is preliminary data.</text>
</comment>
<organism evidence="3 4">
    <name type="scientific">Fusarium oxysporum f. sp. conglutinans</name>
    <dbReference type="NCBI Taxonomy" id="100902"/>
    <lineage>
        <taxon>Eukaryota</taxon>
        <taxon>Fungi</taxon>
        <taxon>Dikarya</taxon>
        <taxon>Ascomycota</taxon>
        <taxon>Pezizomycotina</taxon>
        <taxon>Sordariomycetes</taxon>
        <taxon>Hypocreomycetidae</taxon>
        <taxon>Hypocreales</taxon>
        <taxon>Nectriaceae</taxon>
        <taxon>Fusarium</taxon>
        <taxon>Fusarium oxysporum species complex</taxon>
    </lineage>
</organism>
<name>A0A8H6GYF0_FUSOX</name>
<accession>A0A8H6GYF0</accession>
<sequence length="384" mass="43149">MFWRTDTWSASSALEANGSPVDEAIVFGLRYMADVNINNTTPAVIGWQWNDAACSLTEPDPKFSDITLTTRFDTTCSLFELSVPIKIKDIRLKDDKGGENSISTLLLRICPSTVDTFSFASTTTGPESTRPKFTSYVTRLDFRLNKSLDVLVPTNAQDPLIPARAYSGVVLDAIRQLSNATPLSIYVQDTVLSNKDLQCLSDAFNQGLFKSVRSSQHALASLYGGNGAKIIRLSAQTGQSPPPYREITPPPPSAPIYNKKRSRQDSQNERDNDIAQIWAVLAKIKERDTRNEALENENRCLRKEIEELRERVAVLEKQKDDNEHVEAQTNDNTMALVDVDVELADMREDIRELKDKADSVERGELAEMVKHDVLEYMRVRLFDD</sequence>
<evidence type="ECO:0000313" key="4">
    <source>
        <dbReference type="Proteomes" id="UP000593570"/>
    </source>
</evidence>
<gene>
    <name evidence="3" type="ORF">HZS61_011585</name>
</gene>
<feature type="region of interest" description="Disordered" evidence="2">
    <location>
        <begin position="236"/>
        <end position="269"/>
    </location>
</feature>
<protein>
    <submittedName>
        <fullName evidence="3">Uncharacterized protein</fullName>
    </submittedName>
</protein>
<proteinExistence type="predicted"/>
<dbReference type="AlphaFoldDB" id="A0A8H6GYF0"/>
<evidence type="ECO:0000313" key="3">
    <source>
        <dbReference type="EMBL" id="KAF6525790.1"/>
    </source>
</evidence>
<dbReference type="Proteomes" id="UP000593570">
    <property type="component" value="Unassembled WGS sequence"/>
</dbReference>